<dbReference type="PANTHER" id="PTHR43284">
    <property type="entry name" value="ASPARAGINE SYNTHETASE (GLUTAMINE-HYDROLYZING)"/>
    <property type="match status" value="1"/>
</dbReference>
<evidence type="ECO:0000256" key="3">
    <source>
        <dbReference type="ARBA" id="ARBA00012737"/>
    </source>
</evidence>
<dbReference type="EMBL" id="JBHSMQ010000002">
    <property type="protein sequence ID" value="MFC5454376.1"/>
    <property type="molecule type" value="Genomic_DNA"/>
</dbReference>
<dbReference type="Gene3D" id="3.40.50.620">
    <property type="entry name" value="HUPs"/>
    <property type="match status" value="1"/>
</dbReference>
<keyword evidence="9" id="KW-0436">Ligase</keyword>
<dbReference type="SUPFAM" id="SSF56235">
    <property type="entry name" value="N-terminal nucleophile aminohydrolases (Ntn hydrolases)"/>
    <property type="match status" value="1"/>
</dbReference>
<keyword evidence="4" id="KW-0547">Nucleotide-binding</keyword>
<dbReference type="CDD" id="cd01991">
    <property type="entry name" value="Asn_synthase_B_C"/>
    <property type="match status" value="1"/>
</dbReference>
<comment type="catalytic activity">
    <reaction evidence="7">
        <text>L-aspartate + L-glutamine + ATP + H2O = L-asparagine + L-glutamate + AMP + diphosphate + H(+)</text>
        <dbReference type="Rhea" id="RHEA:12228"/>
        <dbReference type="ChEBI" id="CHEBI:15377"/>
        <dbReference type="ChEBI" id="CHEBI:15378"/>
        <dbReference type="ChEBI" id="CHEBI:29985"/>
        <dbReference type="ChEBI" id="CHEBI:29991"/>
        <dbReference type="ChEBI" id="CHEBI:30616"/>
        <dbReference type="ChEBI" id="CHEBI:33019"/>
        <dbReference type="ChEBI" id="CHEBI:58048"/>
        <dbReference type="ChEBI" id="CHEBI:58359"/>
        <dbReference type="ChEBI" id="CHEBI:456215"/>
        <dbReference type="EC" id="6.3.5.4"/>
    </reaction>
</comment>
<dbReference type="RefSeq" id="WP_377164396.1">
    <property type="nucleotide sequence ID" value="NZ_JBHSMQ010000002.1"/>
</dbReference>
<dbReference type="Pfam" id="PF00733">
    <property type="entry name" value="Asn_synthase"/>
    <property type="match status" value="1"/>
</dbReference>
<dbReference type="InterPro" id="IPR051786">
    <property type="entry name" value="ASN_synthetase/amidase"/>
</dbReference>
<evidence type="ECO:0000256" key="7">
    <source>
        <dbReference type="ARBA" id="ARBA00048741"/>
    </source>
</evidence>
<dbReference type="CDD" id="cd00712">
    <property type="entry name" value="AsnB"/>
    <property type="match status" value="1"/>
</dbReference>
<name>A0ABW0KN70_9BACT</name>
<dbReference type="InterPro" id="IPR001962">
    <property type="entry name" value="Asn_synthase"/>
</dbReference>
<protein>
    <recommendedName>
        <fullName evidence="3">asparagine synthase (glutamine-hydrolyzing)</fullName>
        <ecNumber evidence="3">6.3.5.4</ecNumber>
    </recommendedName>
</protein>
<dbReference type="InterPro" id="IPR017932">
    <property type="entry name" value="GATase_2_dom"/>
</dbReference>
<accession>A0ABW0KN70</accession>
<reference evidence="10" key="1">
    <citation type="journal article" date="2019" name="Int. J. Syst. Evol. Microbiol.">
        <title>The Global Catalogue of Microorganisms (GCM) 10K type strain sequencing project: providing services to taxonomists for standard genome sequencing and annotation.</title>
        <authorList>
            <consortium name="The Broad Institute Genomics Platform"/>
            <consortium name="The Broad Institute Genome Sequencing Center for Infectious Disease"/>
            <person name="Wu L."/>
            <person name="Ma J."/>
        </authorList>
    </citation>
    <scope>NUCLEOTIDE SEQUENCE [LARGE SCALE GENOMIC DNA]</scope>
    <source>
        <strain evidence="10">CGMCC 4.1469</strain>
    </source>
</reference>
<organism evidence="9 10">
    <name type="scientific">Prosthecobacter fluviatilis</name>
    <dbReference type="NCBI Taxonomy" id="445931"/>
    <lineage>
        <taxon>Bacteria</taxon>
        <taxon>Pseudomonadati</taxon>
        <taxon>Verrucomicrobiota</taxon>
        <taxon>Verrucomicrobiia</taxon>
        <taxon>Verrucomicrobiales</taxon>
        <taxon>Verrucomicrobiaceae</taxon>
        <taxon>Prosthecobacter</taxon>
    </lineage>
</organism>
<evidence type="ECO:0000313" key="10">
    <source>
        <dbReference type="Proteomes" id="UP001596052"/>
    </source>
</evidence>
<comment type="similarity">
    <text evidence="2">Belongs to the asparagine synthetase family.</text>
</comment>
<feature type="domain" description="Glutamine amidotransferase type-2" evidence="8">
    <location>
        <begin position="2"/>
        <end position="215"/>
    </location>
</feature>
<gene>
    <name evidence="9" type="primary">asnB</name>
    <name evidence="9" type="ORF">ACFQDI_05865</name>
</gene>
<keyword evidence="10" id="KW-1185">Reference proteome</keyword>
<evidence type="ECO:0000259" key="8">
    <source>
        <dbReference type="PROSITE" id="PS51278"/>
    </source>
</evidence>
<dbReference type="EC" id="6.3.5.4" evidence="3"/>
<sequence>MCGFLGWFRLPDTPWREEERALRRQSLQMILHRGPDDRSEAEGESWWMGFQRLSILDLSDHGRQPMSLGGGRFTLTFNGEIYNFRELRQGLGDVHLPSSGDTAVLGALLERAPVEKVLAELRGMFALAWRDAETGSVVLARDHFGIKPLYYCLSSTGELVYGSELRAVRRLGGGEQISRLALTQYFQRGAVQSPETMFEDMHCLPPGHLLLWRAGRIEIRRWFQPAWPGREAWVHDVAEQRRMVRSGVLASVKAHLVSDVPVGVFLSGGLDSSLLVACMREAGQRHIKAFSIGYEENAGVPDETDAARRTAEYLGCEFVRERLTAAALESRLDSYLDQMDQPTGDALNTWLVSRLASAEVKVALSGLGADEWWAGYNYHRLISVAARSPLLAAGGIIRGLDSMLPQGVRGHRAWKLLFYALGGAGRNVREWQSFGRTIMPPGQVARLLQGDFEMPAPAELEPQSKDPWLHELLLRETETYLANTLLRDNDVMSMAHSLELRVPLVDREVFALAGRLPPDAKLDALGGKRVLREAFRSLLPPQIYDDRQKKTFTLPLMKWMRLPKWQERIRDTLDSRRCRDRGWVNETQKREICEKYFSSSLESTAAWPLSQRVWMLYVLEEWARRNYDETRNHR</sequence>
<dbReference type="NCBIfam" id="TIGR01536">
    <property type="entry name" value="asn_synth_AEB"/>
    <property type="match status" value="1"/>
</dbReference>
<dbReference type="PANTHER" id="PTHR43284:SF1">
    <property type="entry name" value="ASPARAGINE SYNTHETASE"/>
    <property type="match status" value="1"/>
</dbReference>
<dbReference type="Pfam" id="PF13537">
    <property type="entry name" value="GATase_7"/>
    <property type="match status" value="1"/>
</dbReference>
<evidence type="ECO:0000256" key="4">
    <source>
        <dbReference type="ARBA" id="ARBA00022741"/>
    </source>
</evidence>
<dbReference type="PIRSF" id="PIRSF001589">
    <property type="entry name" value="Asn_synthetase_glu-h"/>
    <property type="match status" value="1"/>
</dbReference>
<proteinExistence type="inferred from homology"/>
<dbReference type="InterPro" id="IPR033738">
    <property type="entry name" value="AsnB_N"/>
</dbReference>
<dbReference type="InterPro" id="IPR006426">
    <property type="entry name" value="Asn_synth_AEB"/>
</dbReference>
<dbReference type="SUPFAM" id="SSF52402">
    <property type="entry name" value="Adenine nucleotide alpha hydrolases-like"/>
    <property type="match status" value="1"/>
</dbReference>
<dbReference type="GO" id="GO:0004066">
    <property type="term" value="F:asparagine synthase (glutamine-hydrolyzing) activity"/>
    <property type="evidence" value="ECO:0007669"/>
    <property type="project" value="UniProtKB-EC"/>
</dbReference>
<evidence type="ECO:0000256" key="5">
    <source>
        <dbReference type="ARBA" id="ARBA00022840"/>
    </source>
</evidence>
<evidence type="ECO:0000256" key="6">
    <source>
        <dbReference type="ARBA" id="ARBA00022962"/>
    </source>
</evidence>
<dbReference type="Gene3D" id="3.60.20.10">
    <property type="entry name" value="Glutamine Phosphoribosylpyrophosphate, subunit 1, domain 1"/>
    <property type="match status" value="1"/>
</dbReference>
<keyword evidence="5" id="KW-0067">ATP-binding</keyword>
<evidence type="ECO:0000256" key="1">
    <source>
        <dbReference type="ARBA" id="ARBA00005187"/>
    </source>
</evidence>
<dbReference type="InterPro" id="IPR014729">
    <property type="entry name" value="Rossmann-like_a/b/a_fold"/>
</dbReference>
<keyword evidence="6" id="KW-0315">Glutamine amidotransferase</keyword>
<dbReference type="InterPro" id="IPR029055">
    <property type="entry name" value="Ntn_hydrolases_N"/>
</dbReference>
<evidence type="ECO:0000256" key="2">
    <source>
        <dbReference type="ARBA" id="ARBA00005752"/>
    </source>
</evidence>
<dbReference type="Proteomes" id="UP001596052">
    <property type="component" value="Unassembled WGS sequence"/>
</dbReference>
<comment type="pathway">
    <text evidence="1">Amino-acid biosynthesis; L-asparagine biosynthesis; L-asparagine from L-aspartate (L-Gln route): step 1/1.</text>
</comment>
<comment type="caution">
    <text evidence="9">The sequence shown here is derived from an EMBL/GenBank/DDBJ whole genome shotgun (WGS) entry which is preliminary data.</text>
</comment>
<dbReference type="PROSITE" id="PS51278">
    <property type="entry name" value="GATASE_TYPE_2"/>
    <property type="match status" value="1"/>
</dbReference>
<evidence type="ECO:0000313" key="9">
    <source>
        <dbReference type="EMBL" id="MFC5454376.1"/>
    </source>
</evidence>